<dbReference type="EMBL" id="ML977137">
    <property type="protein sequence ID" value="KAF1992616.1"/>
    <property type="molecule type" value="Genomic_DNA"/>
</dbReference>
<name>A0A6G1HHA4_9PEZI</name>
<dbReference type="GO" id="GO:0016787">
    <property type="term" value="F:hydrolase activity"/>
    <property type="evidence" value="ECO:0007669"/>
    <property type="project" value="InterPro"/>
</dbReference>
<gene>
    <name evidence="2" type="ORF">K402DRAFT_10402</name>
</gene>
<reference evidence="2" key="1">
    <citation type="journal article" date="2020" name="Stud. Mycol.">
        <title>101 Dothideomycetes genomes: a test case for predicting lifestyles and emergence of pathogens.</title>
        <authorList>
            <person name="Haridas S."/>
            <person name="Albert R."/>
            <person name="Binder M."/>
            <person name="Bloem J."/>
            <person name="Labutti K."/>
            <person name="Salamov A."/>
            <person name="Andreopoulos B."/>
            <person name="Baker S."/>
            <person name="Barry K."/>
            <person name="Bills G."/>
            <person name="Bluhm B."/>
            <person name="Cannon C."/>
            <person name="Castanera R."/>
            <person name="Culley D."/>
            <person name="Daum C."/>
            <person name="Ezra D."/>
            <person name="Gonzalez J."/>
            <person name="Henrissat B."/>
            <person name="Kuo A."/>
            <person name="Liang C."/>
            <person name="Lipzen A."/>
            <person name="Lutzoni F."/>
            <person name="Magnuson J."/>
            <person name="Mondo S."/>
            <person name="Nolan M."/>
            <person name="Ohm R."/>
            <person name="Pangilinan J."/>
            <person name="Park H.-J."/>
            <person name="Ramirez L."/>
            <person name="Alfaro M."/>
            <person name="Sun H."/>
            <person name="Tritt A."/>
            <person name="Yoshinaga Y."/>
            <person name="Zwiers L.-H."/>
            <person name="Turgeon B."/>
            <person name="Goodwin S."/>
            <person name="Spatafora J."/>
            <person name="Crous P."/>
            <person name="Grigoriev I."/>
        </authorList>
    </citation>
    <scope>NUCLEOTIDE SEQUENCE</scope>
    <source>
        <strain evidence="2">CBS 113979</strain>
    </source>
</reference>
<accession>A0A6G1HHA4</accession>
<dbReference type="AlphaFoldDB" id="A0A6G1HHA4"/>
<dbReference type="Proteomes" id="UP000800041">
    <property type="component" value="Unassembled WGS sequence"/>
</dbReference>
<evidence type="ECO:0000313" key="2">
    <source>
        <dbReference type="EMBL" id="KAF1992616.1"/>
    </source>
</evidence>
<dbReference type="PANTHER" id="PTHR37844:SF2">
    <property type="entry name" value="SER_THR PROTEIN PHOSPHATASE SUPERFAMILY (AFU_ORTHOLOGUE AFUA_1G14840)"/>
    <property type="match status" value="1"/>
</dbReference>
<sequence length="244" mass="28244">MASFFTTELQITSDLHLETPIIQPSYLTYKMNIKASNLCLLGDFGLVSQPGLFVFLENLLKSTPNLKIFYVLGNHEPYRTTLSLAKQQMRAFEKKMSWLYGNRFIFLDRTRHNISATITVLGCTLWSHIIPEEAAELAQRLTDYNELRGIRDWGIEDHNAEHREDLDWLNSEVTKIQSEEPHRQIIILTHHSPTNDKRANSPRHIGSSINSGFVTDLSKEPCWKSPQVKLWAFGHTHYSFSYHE</sequence>
<dbReference type="OrthoDB" id="550558at2759"/>
<feature type="domain" description="Calcineurin-like phosphoesterase" evidence="1">
    <location>
        <begin position="38"/>
        <end position="238"/>
    </location>
</feature>
<organism evidence="2 3">
    <name type="scientific">Aulographum hederae CBS 113979</name>
    <dbReference type="NCBI Taxonomy" id="1176131"/>
    <lineage>
        <taxon>Eukaryota</taxon>
        <taxon>Fungi</taxon>
        <taxon>Dikarya</taxon>
        <taxon>Ascomycota</taxon>
        <taxon>Pezizomycotina</taxon>
        <taxon>Dothideomycetes</taxon>
        <taxon>Pleosporomycetidae</taxon>
        <taxon>Aulographales</taxon>
        <taxon>Aulographaceae</taxon>
    </lineage>
</organism>
<protein>
    <recommendedName>
        <fullName evidence="1">Calcineurin-like phosphoesterase domain-containing protein</fullName>
    </recommendedName>
</protein>
<keyword evidence="3" id="KW-1185">Reference proteome</keyword>
<dbReference type="InterPro" id="IPR029052">
    <property type="entry name" value="Metallo-depent_PP-like"/>
</dbReference>
<dbReference type="Pfam" id="PF00149">
    <property type="entry name" value="Metallophos"/>
    <property type="match status" value="1"/>
</dbReference>
<evidence type="ECO:0000313" key="3">
    <source>
        <dbReference type="Proteomes" id="UP000800041"/>
    </source>
</evidence>
<proteinExistence type="predicted"/>
<evidence type="ECO:0000259" key="1">
    <source>
        <dbReference type="Pfam" id="PF00149"/>
    </source>
</evidence>
<dbReference type="InterPro" id="IPR004843">
    <property type="entry name" value="Calcineurin-like_PHP"/>
</dbReference>
<dbReference type="SUPFAM" id="SSF56300">
    <property type="entry name" value="Metallo-dependent phosphatases"/>
    <property type="match status" value="1"/>
</dbReference>
<dbReference type="Gene3D" id="3.60.21.10">
    <property type="match status" value="1"/>
</dbReference>
<dbReference type="PANTHER" id="PTHR37844">
    <property type="entry name" value="SER/THR PROTEIN PHOSPHATASE SUPERFAMILY (AFU_ORTHOLOGUE AFUA_1G14840)"/>
    <property type="match status" value="1"/>
</dbReference>